<accession>A0ACA9R7I8</accession>
<keyword evidence="2" id="KW-1185">Reference proteome</keyword>
<evidence type="ECO:0000313" key="1">
    <source>
        <dbReference type="EMBL" id="CAG8780782.1"/>
    </source>
</evidence>
<feature type="non-terminal residue" evidence="1">
    <location>
        <position position="1"/>
    </location>
</feature>
<name>A0ACA9R7I8_9GLOM</name>
<dbReference type="EMBL" id="CAJVQC010045125">
    <property type="protein sequence ID" value="CAG8780782.1"/>
    <property type="molecule type" value="Genomic_DNA"/>
</dbReference>
<dbReference type="Proteomes" id="UP000789920">
    <property type="component" value="Unassembled WGS sequence"/>
</dbReference>
<proteinExistence type="predicted"/>
<reference evidence="1" key="1">
    <citation type="submission" date="2021-06" db="EMBL/GenBank/DDBJ databases">
        <authorList>
            <person name="Kallberg Y."/>
            <person name="Tangrot J."/>
            <person name="Rosling A."/>
        </authorList>
    </citation>
    <scope>NUCLEOTIDE SEQUENCE</scope>
    <source>
        <strain evidence="1">MA461A</strain>
    </source>
</reference>
<gene>
    <name evidence="1" type="ORF">RPERSI_LOCUS17547</name>
</gene>
<organism evidence="1 2">
    <name type="scientific">Racocetra persica</name>
    <dbReference type="NCBI Taxonomy" id="160502"/>
    <lineage>
        <taxon>Eukaryota</taxon>
        <taxon>Fungi</taxon>
        <taxon>Fungi incertae sedis</taxon>
        <taxon>Mucoromycota</taxon>
        <taxon>Glomeromycotina</taxon>
        <taxon>Glomeromycetes</taxon>
        <taxon>Diversisporales</taxon>
        <taxon>Gigasporaceae</taxon>
        <taxon>Racocetra</taxon>
    </lineage>
</organism>
<evidence type="ECO:0000313" key="2">
    <source>
        <dbReference type="Proteomes" id="UP000789920"/>
    </source>
</evidence>
<protein>
    <submittedName>
        <fullName evidence="1">16225_t:CDS:1</fullName>
    </submittedName>
</protein>
<sequence length="59" mass="6534">DMLFLAWNSSLPLKLLVCHVESEQGSAKEEFQVDWMLLAEMGPDAIIDSSSNLGSHDID</sequence>
<comment type="caution">
    <text evidence="1">The sequence shown here is derived from an EMBL/GenBank/DDBJ whole genome shotgun (WGS) entry which is preliminary data.</text>
</comment>